<dbReference type="GO" id="GO:0016020">
    <property type="term" value="C:membrane"/>
    <property type="evidence" value="ECO:0007669"/>
    <property type="project" value="UniProtKB-SubCell"/>
</dbReference>
<dbReference type="Pfam" id="PF02485">
    <property type="entry name" value="Branch"/>
    <property type="match status" value="1"/>
</dbReference>
<dbReference type="AlphaFoldDB" id="A0A427B9F8"/>
<proteinExistence type="predicted"/>
<feature type="region of interest" description="Disordered" evidence="6">
    <location>
        <begin position="99"/>
        <end position="118"/>
    </location>
</feature>
<dbReference type="PANTHER" id="PTHR45719:SF9">
    <property type="entry name" value="CORE-2_I-BRANCHING BETA-1,6-N-ACETYLGLUCOSAMINYLTRANSFERASE FAMILY PROTEIN"/>
    <property type="match status" value="1"/>
</dbReference>
<evidence type="ECO:0000256" key="5">
    <source>
        <dbReference type="ARBA" id="ARBA00023180"/>
    </source>
</evidence>
<keyword evidence="5" id="KW-0325">Glycoprotein</keyword>
<dbReference type="PANTHER" id="PTHR45719">
    <property type="entry name" value="GLYCOSYLTRANSFERASE"/>
    <property type="match status" value="1"/>
</dbReference>
<accession>A0A427B9F8</accession>
<gene>
    <name evidence="7" type="ORF">B296_00004618</name>
</gene>
<evidence type="ECO:0000256" key="4">
    <source>
        <dbReference type="ARBA" id="ARBA00023136"/>
    </source>
</evidence>
<evidence type="ECO:0000256" key="1">
    <source>
        <dbReference type="ARBA" id="ARBA00004606"/>
    </source>
</evidence>
<keyword evidence="3" id="KW-0808">Transferase</keyword>
<dbReference type="Proteomes" id="UP000287651">
    <property type="component" value="Unassembled WGS sequence"/>
</dbReference>
<evidence type="ECO:0000256" key="3">
    <source>
        <dbReference type="ARBA" id="ARBA00022679"/>
    </source>
</evidence>
<keyword evidence="4" id="KW-0472">Membrane</keyword>
<evidence type="ECO:0000256" key="6">
    <source>
        <dbReference type="SAM" id="MobiDB-lite"/>
    </source>
</evidence>
<feature type="compositionally biased region" description="Basic and acidic residues" evidence="6">
    <location>
        <begin position="102"/>
        <end position="114"/>
    </location>
</feature>
<dbReference type="InterPro" id="IPR044610">
    <property type="entry name" value="GLCAT14A/B/C"/>
</dbReference>
<sequence>MYYVNFISSPEGYFHTVICNSDEFRNTSISHDLHYISWDNPPKQHPLYLSTSDFNKMVKSGMPFARKFAKGDPVLDKIDRELLGRSKGEFTPGGWCNQGSDEAERCSSRGDDSKFLPGPGAERLQQLMKKLMSQEFRNGSCSSLQYDQTKRGWITS</sequence>
<protein>
    <submittedName>
        <fullName evidence="7">Uncharacterized protein</fullName>
    </submittedName>
</protein>
<organism evidence="7 8">
    <name type="scientific">Ensete ventricosum</name>
    <name type="common">Abyssinian banana</name>
    <name type="synonym">Musa ensete</name>
    <dbReference type="NCBI Taxonomy" id="4639"/>
    <lineage>
        <taxon>Eukaryota</taxon>
        <taxon>Viridiplantae</taxon>
        <taxon>Streptophyta</taxon>
        <taxon>Embryophyta</taxon>
        <taxon>Tracheophyta</taxon>
        <taxon>Spermatophyta</taxon>
        <taxon>Magnoliopsida</taxon>
        <taxon>Liliopsida</taxon>
        <taxon>Zingiberales</taxon>
        <taxon>Musaceae</taxon>
        <taxon>Ensete</taxon>
    </lineage>
</organism>
<comment type="subcellular location">
    <subcellularLocation>
        <location evidence="1">Membrane</location>
        <topology evidence="1">Single-pass type II membrane protein</topology>
    </subcellularLocation>
</comment>
<dbReference type="EMBL" id="AMZH03000175">
    <property type="protein sequence ID" value="RRT85117.1"/>
    <property type="molecule type" value="Genomic_DNA"/>
</dbReference>
<comment type="caution">
    <text evidence="7">The sequence shown here is derived from an EMBL/GenBank/DDBJ whole genome shotgun (WGS) entry which is preliminary data.</text>
</comment>
<dbReference type="GO" id="GO:0015020">
    <property type="term" value="F:glucuronosyltransferase activity"/>
    <property type="evidence" value="ECO:0007669"/>
    <property type="project" value="InterPro"/>
</dbReference>
<evidence type="ECO:0000313" key="8">
    <source>
        <dbReference type="Proteomes" id="UP000287651"/>
    </source>
</evidence>
<evidence type="ECO:0000256" key="2">
    <source>
        <dbReference type="ARBA" id="ARBA00022676"/>
    </source>
</evidence>
<evidence type="ECO:0000313" key="7">
    <source>
        <dbReference type="EMBL" id="RRT85117.1"/>
    </source>
</evidence>
<dbReference type="InterPro" id="IPR003406">
    <property type="entry name" value="Glyco_trans_14"/>
</dbReference>
<name>A0A427B9F8_ENSVE</name>
<reference evidence="7 8" key="1">
    <citation type="journal article" date="2014" name="Agronomy (Basel)">
        <title>A Draft Genome Sequence for Ensete ventricosum, the Drought-Tolerant Tree Against Hunger.</title>
        <authorList>
            <person name="Harrison J."/>
            <person name="Moore K.A."/>
            <person name="Paszkiewicz K."/>
            <person name="Jones T."/>
            <person name="Grant M."/>
            <person name="Ambacheew D."/>
            <person name="Muzemil S."/>
            <person name="Studholme D.J."/>
        </authorList>
    </citation>
    <scope>NUCLEOTIDE SEQUENCE [LARGE SCALE GENOMIC DNA]</scope>
</reference>
<keyword evidence="2" id="KW-0328">Glycosyltransferase</keyword>